<feature type="transmembrane region" description="Helical" evidence="6">
    <location>
        <begin position="378"/>
        <end position="403"/>
    </location>
</feature>
<dbReference type="GO" id="GO:0016020">
    <property type="term" value="C:membrane"/>
    <property type="evidence" value="ECO:0007669"/>
    <property type="project" value="UniProtKB-SubCell"/>
</dbReference>
<dbReference type="InterPro" id="IPR037272">
    <property type="entry name" value="SNS_sf"/>
</dbReference>
<proteinExistence type="predicted"/>
<keyword evidence="4 6" id="KW-1133">Transmembrane helix</keyword>
<keyword evidence="2" id="KW-0813">Transport</keyword>
<feature type="transmembrane region" description="Helical" evidence="6">
    <location>
        <begin position="215"/>
        <end position="240"/>
    </location>
</feature>
<dbReference type="PANTHER" id="PTHR42948:SF1">
    <property type="entry name" value="TRANSPORTER"/>
    <property type="match status" value="1"/>
</dbReference>
<dbReference type="InterPro" id="IPR047218">
    <property type="entry name" value="YocR/YhdH-like"/>
</dbReference>
<keyword evidence="8" id="KW-1185">Reference proteome</keyword>
<sequence length="450" mass="48416">MSARGEFSSRIGFILAAAGSAVGLGNIWGFPTQVASNGGAAFVLVYIILAFVLAYPVLMAELVIGRATRSNMVDALGEITGSRIGRFAGVWGFITVSLILAFYALVAGVMISFCLAPIADLLGFDGATGWLMADLSSEQAISRNILFCGLFMALTAIIVSGGVKDGIERWSVRLMPALFVIILLLIFYVLSLDGAMEGLKHYVLPDFSKILNPDLLISAMGQAFFSMSLGVGTMLVYGSYISKNEKLSTLGASVAFVDIGVAVLAGLLIIPAMYVALHNGVQIFAENGDYIAGPGLIFAVLPAFFDTMGAIGNFVALAFFALMIIAAVTSSISMLEVPVAYVVESKGMGRKRSVWLIAIVIYIMSCVIALNFNALFELVIAATTVYSQPLLGLVLCIFAGWVWKRDKILDELKNGDPQLEQGLFWKIWPWYIRFVCPVVIVVMFYRSVAS</sequence>
<dbReference type="STRING" id="1799789.AX660_12840"/>
<feature type="transmembrane region" description="Helical" evidence="6">
    <location>
        <begin position="84"/>
        <end position="104"/>
    </location>
</feature>
<evidence type="ECO:0000256" key="6">
    <source>
        <dbReference type="SAM" id="Phobius"/>
    </source>
</evidence>
<reference evidence="8" key="1">
    <citation type="submission" date="2016-02" db="EMBL/GenBank/DDBJ databases">
        <authorList>
            <person name="Schultz-Johansen M."/>
            <person name="Glaring M.A."/>
            <person name="Bech P.K."/>
            <person name="Stougaard P."/>
        </authorList>
    </citation>
    <scope>NUCLEOTIDE SEQUENCE [LARGE SCALE GENOMIC DNA]</scope>
    <source>
        <strain evidence="8">S66</strain>
    </source>
</reference>
<dbReference type="RefSeq" id="WP_068376036.1">
    <property type="nucleotide sequence ID" value="NZ_LSNE01000005.1"/>
</dbReference>
<dbReference type="CDD" id="cd10336">
    <property type="entry name" value="SLC6sbd_Tyt1-Like"/>
    <property type="match status" value="1"/>
</dbReference>
<name>A0A136A1I2_9ALTE</name>
<evidence type="ECO:0000256" key="2">
    <source>
        <dbReference type="ARBA" id="ARBA00022448"/>
    </source>
</evidence>
<evidence type="ECO:0000256" key="4">
    <source>
        <dbReference type="ARBA" id="ARBA00022989"/>
    </source>
</evidence>
<gene>
    <name evidence="7" type="ORF">AX660_12840</name>
</gene>
<dbReference type="PRINTS" id="PR00176">
    <property type="entry name" value="NANEUSMPORT"/>
</dbReference>
<evidence type="ECO:0000256" key="3">
    <source>
        <dbReference type="ARBA" id="ARBA00022692"/>
    </source>
</evidence>
<feature type="transmembrane region" description="Helical" evidence="6">
    <location>
        <begin position="317"/>
        <end position="342"/>
    </location>
</feature>
<dbReference type="PANTHER" id="PTHR42948">
    <property type="entry name" value="TRANSPORTER"/>
    <property type="match status" value="1"/>
</dbReference>
<dbReference type="Proteomes" id="UP000070299">
    <property type="component" value="Unassembled WGS sequence"/>
</dbReference>
<dbReference type="AlphaFoldDB" id="A0A136A1I2"/>
<dbReference type="PROSITE" id="PS50267">
    <property type="entry name" value="NA_NEUROTRAN_SYMP_3"/>
    <property type="match status" value="1"/>
</dbReference>
<feature type="transmembrane region" description="Helical" evidence="6">
    <location>
        <begin position="288"/>
        <end position="305"/>
    </location>
</feature>
<dbReference type="NCBIfam" id="NF037979">
    <property type="entry name" value="Na_transp"/>
    <property type="match status" value="1"/>
</dbReference>
<accession>A0A136A1I2</accession>
<evidence type="ECO:0000313" key="7">
    <source>
        <dbReference type="EMBL" id="KXI29047.1"/>
    </source>
</evidence>
<feature type="transmembrane region" description="Helical" evidence="6">
    <location>
        <begin position="145"/>
        <end position="163"/>
    </location>
</feature>
<feature type="transmembrane region" description="Helical" evidence="6">
    <location>
        <begin position="12"/>
        <end position="31"/>
    </location>
</feature>
<dbReference type="Pfam" id="PF00209">
    <property type="entry name" value="SNF"/>
    <property type="match status" value="2"/>
</dbReference>
<dbReference type="OrthoDB" id="9762833at2"/>
<keyword evidence="3 6" id="KW-0812">Transmembrane</keyword>
<dbReference type="SUPFAM" id="SSF161070">
    <property type="entry name" value="SNF-like"/>
    <property type="match status" value="1"/>
</dbReference>
<comment type="subcellular location">
    <subcellularLocation>
        <location evidence="1">Membrane</location>
        <topology evidence="1">Multi-pass membrane protein</topology>
    </subcellularLocation>
</comment>
<feature type="transmembrane region" description="Helical" evidence="6">
    <location>
        <begin position="354"/>
        <end position="372"/>
    </location>
</feature>
<comment type="caution">
    <text evidence="7">The sequence shown here is derived from an EMBL/GenBank/DDBJ whole genome shotgun (WGS) entry which is preliminary data.</text>
</comment>
<feature type="transmembrane region" description="Helical" evidence="6">
    <location>
        <begin position="252"/>
        <end position="276"/>
    </location>
</feature>
<protein>
    <submittedName>
        <fullName evidence="7">Transporter</fullName>
    </submittedName>
</protein>
<evidence type="ECO:0000256" key="1">
    <source>
        <dbReference type="ARBA" id="ARBA00004141"/>
    </source>
</evidence>
<evidence type="ECO:0000256" key="5">
    <source>
        <dbReference type="ARBA" id="ARBA00023136"/>
    </source>
</evidence>
<organism evidence="7 8">
    <name type="scientific">Paraglaciecola hydrolytica</name>
    <dbReference type="NCBI Taxonomy" id="1799789"/>
    <lineage>
        <taxon>Bacteria</taxon>
        <taxon>Pseudomonadati</taxon>
        <taxon>Pseudomonadota</taxon>
        <taxon>Gammaproteobacteria</taxon>
        <taxon>Alteromonadales</taxon>
        <taxon>Alteromonadaceae</taxon>
        <taxon>Paraglaciecola</taxon>
    </lineage>
</organism>
<keyword evidence="5 6" id="KW-0472">Membrane</keyword>
<dbReference type="EMBL" id="LSNE01000005">
    <property type="protein sequence ID" value="KXI29047.1"/>
    <property type="molecule type" value="Genomic_DNA"/>
</dbReference>
<evidence type="ECO:0000313" key="8">
    <source>
        <dbReference type="Proteomes" id="UP000070299"/>
    </source>
</evidence>
<feature type="transmembrane region" description="Helical" evidence="6">
    <location>
        <begin position="175"/>
        <end position="195"/>
    </location>
</feature>
<feature type="transmembrane region" description="Helical" evidence="6">
    <location>
        <begin position="423"/>
        <end position="445"/>
    </location>
</feature>
<dbReference type="InterPro" id="IPR000175">
    <property type="entry name" value="Na/ntran_symport"/>
</dbReference>
<feature type="transmembrane region" description="Helical" evidence="6">
    <location>
        <begin position="43"/>
        <end position="64"/>
    </location>
</feature>